<feature type="compositionally biased region" description="Acidic residues" evidence="1">
    <location>
        <begin position="206"/>
        <end position="236"/>
    </location>
</feature>
<feature type="transmembrane region" description="Helical" evidence="2">
    <location>
        <begin position="25"/>
        <end position="44"/>
    </location>
</feature>
<feature type="transmembrane region" description="Helical" evidence="2">
    <location>
        <begin position="123"/>
        <end position="144"/>
    </location>
</feature>
<evidence type="ECO:0000256" key="2">
    <source>
        <dbReference type="SAM" id="Phobius"/>
    </source>
</evidence>
<accession>A0A1F7WCX9</accession>
<evidence type="ECO:0000256" key="1">
    <source>
        <dbReference type="SAM" id="MobiDB-lite"/>
    </source>
</evidence>
<dbReference type="EMBL" id="MGFH01000253">
    <property type="protein sequence ID" value="OGM00684.1"/>
    <property type="molecule type" value="Genomic_DNA"/>
</dbReference>
<evidence type="ECO:0000313" key="4">
    <source>
        <dbReference type="Proteomes" id="UP000178735"/>
    </source>
</evidence>
<feature type="transmembrane region" description="Helical" evidence="2">
    <location>
        <begin position="82"/>
        <end position="103"/>
    </location>
</feature>
<protein>
    <submittedName>
        <fullName evidence="3">Uncharacterized protein</fullName>
    </submittedName>
</protein>
<keyword evidence="2" id="KW-0472">Membrane</keyword>
<proteinExistence type="predicted"/>
<feature type="transmembrane region" description="Helical" evidence="2">
    <location>
        <begin position="56"/>
        <end position="75"/>
    </location>
</feature>
<keyword evidence="2" id="KW-0812">Transmembrane</keyword>
<keyword evidence="2" id="KW-1133">Transmembrane helix</keyword>
<comment type="caution">
    <text evidence="3">The sequence shown here is derived from an EMBL/GenBank/DDBJ whole genome shotgun (WGS) entry which is preliminary data.</text>
</comment>
<feature type="region of interest" description="Disordered" evidence="1">
    <location>
        <begin position="167"/>
        <end position="236"/>
    </location>
</feature>
<feature type="compositionally biased region" description="Basic residues" evidence="1">
    <location>
        <begin position="167"/>
        <end position="178"/>
    </location>
</feature>
<organism evidence="3 4">
    <name type="scientific">Candidatus Wallbacteria bacterium GWC2_49_35</name>
    <dbReference type="NCBI Taxonomy" id="1817813"/>
    <lineage>
        <taxon>Bacteria</taxon>
        <taxon>Candidatus Walliibacteriota</taxon>
    </lineage>
</organism>
<evidence type="ECO:0000313" key="3">
    <source>
        <dbReference type="EMBL" id="OGM00684.1"/>
    </source>
</evidence>
<reference evidence="3 4" key="1">
    <citation type="journal article" date="2016" name="Nat. Commun.">
        <title>Thousands of microbial genomes shed light on interconnected biogeochemical processes in an aquifer system.</title>
        <authorList>
            <person name="Anantharaman K."/>
            <person name="Brown C.T."/>
            <person name="Hug L.A."/>
            <person name="Sharon I."/>
            <person name="Castelle C.J."/>
            <person name="Probst A.J."/>
            <person name="Thomas B.C."/>
            <person name="Singh A."/>
            <person name="Wilkins M.J."/>
            <person name="Karaoz U."/>
            <person name="Brodie E.L."/>
            <person name="Williams K.H."/>
            <person name="Hubbard S.S."/>
            <person name="Banfield J.F."/>
        </authorList>
    </citation>
    <scope>NUCLEOTIDE SEQUENCE [LARGE SCALE GENOMIC DNA]</scope>
</reference>
<dbReference type="Proteomes" id="UP000178735">
    <property type="component" value="Unassembled WGS sequence"/>
</dbReference>
<sequence length="236" mass="26670">MKEKIIEFIKKLLENRYFRAANEHVIKPCIATAVLAVLFFIIIYSQDKEANFRESFFVYFVFLFPFLINAATSFARLDKRKLYGAYGFGVVFIPFLAVNFYWLSSWQSRLPGFYREFNESGSFFMIYAMYSVFFVIGGVFLGMVDEFISSESRAVLKYPETGSVSKSKRRKLKKKKRDGAKAGSGAPREILDEIIGAGDGKPDGNDGSDDEGDDEEGGGPADEENDGDDDDSNRKQ</sequence>
<dbReference type="AlphaFoldDB" id="A0A1F7WCX9"/>
<gene>
    <name evidence="3" type="ORF">A2008_01775</name>
</gene>
<dbReference type="STRING" id="1817813.A2008_01775"/>
<name>A0A1F7WCX9_9BACT</name>